<name>A0ABP8IPB9_9GAMM</name>
<dbReference type="Gene3D" id="3.20.20.450">
    <property type="entry name" value="EAL domain"/>
    <property type="match status" value="1"/>
</dbReference>
<dbReference type="CDD" id="cd00130">
    <property type="entry name" value="PAS"/>
    <property type="match status" value="2"/>
</dbReference>
<feature type="domain" description="EAL" evidence="3">
    <location>
        <begin position="739"/>
        <end position="997"/>
    </location>
</feature>
<dbReference type="Gene3D" id="3.30.450.40">
    <property type="match status" value="1"/>
</dbReference>
<reference evidence="6" key="1">
    <citation type="journal article" date="2019" name="Int. J. Syst. Evol. Microbiol.">
        <title>The Global Catalogue of Microorganisms (GCM) 10K type strain sequencing project: providing services to taxonomists for standard genome sequencing and annotation.</title>
        <authorList>
            <consortium name="The Broad Institute Genomics Platform"/>
            <consortium name="The Broad Institute Genome Sequencing Center for Infectious Disease"/>
            <person name="Wu L."/>
            <person name="Ma J."/>
        </authorList>
    </citation>
    <scope>NUCLEOTIDE SEQUENCE [LARGE SCALE GENOMIC DNA]</scope>
    <source>
        <strain evidence="6">JCM 17728</strain>
    </source>
</reference>
<feature type="domain" description="PAC" evidence="2">
    <location>
        <begin position="516"/>
        <end position="567"/>
    </location>
</feature>
<feature type="domain" description="PAS" evidence="1">
    <location>
        <begin position="308"/>
        <end position="382"/>
    </location>
</feature>
<proteinExistence type="predicted"/>
<dbReference type="InterPro" id="IPR000700">
    <property type="entry name" value="PAS-assoc_C"/>
</dbReference>
<dbReference type="CDD" id="cd01949">
    <property type="entry name" value="GGDEF"/>
    <property type="match status" value="1"/>
</dbReference>
<dbReference type="SMART" id="SM00091">
    <property type="entry name" value="PAS"/>
    <property type="match status" value="3"/>
</dbReference>
<dbReference type="SMART" id="SM00086">
    <property type="entry name" value="PAC"/>
    <property type="match status" value="3"/>
</dbReference>
<evidence type="ECO:0000259" key="1">
    <source>
        <dbReference type="PROSITE" id="PS50112"/>
    </source>
</evidence>
<comment type="caution">
    <text evidence="5">The sequence shown here is derived from an EMBL/GenBank/DDBJ whole genome shotgun (WGS) entry which is preliminary data.</text>
</comment>
<dbReference type="PROSITE" id="PS50113">
    <property type="entry name" value="PAC"/>
    <property type="match status" value="2"/>
</dbReference>
<dbReference type="InterPro" id="IPR035965">
    <property type="entry name" value="PAS-like_dom_sf"/>
</dbReference>
<evidence type="ECO:0000259" key="2">
    <source>
        <dbReference type="PROSITE" id="PS50113"/>
    </source>
</evidence>
<keyword evidence="6" id="KW-1185">Reference proteome</keyword>
<dbReference type="Gene3D" id="3.30.450.20">
    <property type="entry name" value="PAS domain"/>
    <property type="match status" value="3"/>
</dbReference>
<dbReference type="InterPro" id="IPR052155">
    <property type="entry name" value="Biofilm_reg_signaling"/>
</dbReference>
<dbReference type="PROSITE" id="PS50112">
    <property type="entry name" value="PAS"/>
    <property type="match status" value="3"/>
</dbReference>
<dbReference type="PANTHER" id="PTHR44757:SF2">
    <property type="entry name" value="BIOFILM ARCHITECTURE MAINTENANCE PROTEIN MBAA"/>
    <property type="match status" value="1"/>
</dbReference>
<dbReference type="PROSITE" id="PS50883">
    <property type="entry name" value="EAL"/>
    <property type="match status" value="1"/>
</dbReference>
<dbReference type="Pfam" id="PF13426">
    <property type="entry name" value="PAS_9"/>
    <property type="match status" value="1"/>
</dbReference>
<dbReference type="SMART" id="SM00065">
    <property type="entry name" value="GAF"/>
    <property type="match status" value="1"/>
</dbReference>
<evidence type="ECO:0000313" key="5">
    <source>
        <dbReference type="EMBL" id="GAA4364493.1"/>
    </source>
</evidence>
<dbReference type="Gene3D" id="3.30.70.270">
    <property type="match status" value="1"/>
</dbReference>
<organism evidence="5 6">
    <name type="scientific">Kangiella marina</name>
    <dbReference type="NCBI Taxonomy" id="1079178"/>
    <lineage>
        <taxon>Bacteria</taxon>
        <taxon>Pseudomonadati</taxon>
        <taxon>Pseudomonadota</taxon>
        <taxon>Gammaproteobacteria</taxon>
        <taxon>Kangiellales</taxon>
        <taxon>Kangiellaceae</taxon>
        <taxon>Kangiella</taxon>
    </lineage>
</organism>
<dbReference type="SUPFAM" id="SSF55785">
    <property type="entry name" value="PYP-like sensor domain (PAS domain)"/>
    <property type="match status" value="3"/>
</dbReference>
<evidence type="ECO:0000313" key="6">
    <source>
        <dbReference type="Proteomes" id="UP001501011"/>
    </source>
</evidence>
<protein>
    <submittedName>
        <fullName evidence="5">Uncharacterized protein</fullName>
    </submittedName>
</protein>
<dbReference type="NCBIfam" id="TIGR00254">
    <property type="entry name" value="GGDEF"/>
    <property type="match status" value="1"/>
</dbReference>
<feature type="domain" description="PAS" evidence="1">
    <location>
        <begin position="441"/>
        <end position="511"/>
    </location>
</feature>
<dbReference type="SUPFAM" id="SSF55781">
    <property type="entry name" value="GAF domain-like"/>
    <property type="match status" value="1"/>
</dbReference>
<dbReference type="Pfam" id="PF00563">
    <property type="entry name" value="EAL"/>
    <property type="match status" value="1"/>
</dbReference>
<dbReference type="InterPro" id="IPR035919">
    <property type="entry name" value="EAL_sf"/>
</dbReference>
<evidence type="ECO:0000259" key="3">
    <source>
        <dbReference type="PROSITE" id="PS50883"/>
    </source>
</evidence>
<evidence type="ECO:0000259" key="4">
    <source>
        <dbReference type="PROSITE" id="PS50887"/>
    </source>
</evidence>
<dbReference type="Pfam" id="PF00990">
    <property type="entry name" value="GGDEF"/>
    <property type="match status" value="1"/>
</dbReference>
<dbReference type="SUPFAM" id="SSF55073">
    <property type="entry name" value="Nucleotide cyclase"/>
    <property type="match status" value="1"/>
</dbReference>
<dbReference type="SMART" id="SM00267">
    <property type="entry name" value="GGDEF"/>
    <property type="match status" value="1"/>
</dbReference>
<dbReference type="SMART" id="SM00052">
    <property type="entry name" value="EAL"/>
    <property type="match status" value="1"/>
</dbReference>
<dbReference type="RefSeq" id="WP_345293155.1">
    <property type="nucleotide sequence ID" value="NZ_BAABFV010000002.1"/>
</dbReference>
<dbReference type="InterPro" id="IPR029787">
    <property type="entry name" value="Nucleotide_cyclase"/>
</dbReference>
<dbReference type="Pfam" id="PF13185">
    <property type="entry name" value="GAF_2"/>
    <property type="match status" value="1"/>
</dbReference>
<dbReference type="SUPFAM" id="SSF141868">
    <property type="entry name" value="EAL domain-like"/>
    <property type="match status" value="1"/>
</dbReference>
<dbReference type="CDD" id="cd01948">
    <property type="entry name" value="EAL"/>
    <property type="match status" value="1"/>
</dbReference>
<feature type="domain" description="GGDEF" evidence="4">
    <location>
        <begin position="599"/>
        <end position="730"/>
    </location>
</feature>
<gene>
    <name evidence="5" type="ORF">GCM10023151_20780</name>
</gene>
<dbReference type="InterPro" id="IPR003018">
    <property type="entry name" value="GAF"/>
</dbReference>
<dbReference type="InterPro" id="IPR013655">
    <property type="entry name" value="PAS_fold_3"/>
</dbReference>
<dbReference type="InterPro" id="IPR001633">
    <property type="entry name" value="EAL_dom"/>
</dbReference>
<dbReference type="PANTHER" id="PTHR44757">
    <property type="entry name" value="DIGUANYLATE CYCLASE DGCP"/>
    <property type="match status" value="1"/>
</dbReference>
<dbReference type="InterPro" id="IPR000160">
    <property type="entry name" value="GGDEF_dom"/>
</dbReference>
<dbReference type="EMBL" id="BAABFV010000002">
    <property type="protein sequence ID" value="GAA4364493.1"/>
    <property type="molecule type" value="Genomic_DNA"/>
</dbReference>
<dbReference type="InterPro" id="IPR000014">
    <property type="entry name" value="PAS"/>
</dbReference>
<feature type="domain" description="PAS" evidence="1">
    <location>
        <begin position="188"/>
        <end position="255"/>
    </location>
</feature>
<feature type="domain" description="PAC" evidence="2">
    <location>
        <begin position="387"/>
        <end position="440"/>
    </location>
</feature>
<dbReference type="InterPro" id="IPR029016">
    <property type="entry name" value="GAF-like_dom_sf"/>
</dbReference>
<dbReference type="InterPro" id="IPR001610">
    <property type="entry name" value="PAC"/>
</dbReference>
<accession>A0ABP8IPB9</accession>
<sequence length="1008" mass="115048">MDKVNYVSSSQELLFDISRNLLKSENVEQTADIIVKALYSHIKSFDCAFFRFEPSHNQLICISYASREAQGLSSFKLRPIEIGVGVVGHAAEQQETQRITRKEECDYWLEYNESNTSELTVPVVVDGELIGVIDLEDDREGFFSEEAQHCIEEVALLVGKFLEQQILSEHRLFRLEQVDYSEERAKSKDSYFSKVLEQLGDPVFILSPSGKVIDLNQSAVLSLGYAKSELIGHRAQKFEQIINAENSALIYRTIKYNDPLIIEGIHTRKDGSRFFVEIKMACLEDDNIIAVARDISARRTVLKELEDSQKFLQEVIKTSPDVIYAYDFLKGKLMIGRARLSQLLGYDNEDEQFDSFEDFAKLAHPDDVAAIKKHVDDVFKCQEGRLHIVEARLKHVDGDYRWIQSRSLIFQRNPDQSPVSKLGSLRDITEQNRLKSKLARRENYYRALVENAFDGIALYDAEGCVTFCSGSASKLLGYTEEEVLTMHGLDFVHKEDADLAINAWRWLLEHPGEVYRIPDYRLLTKTGESIWVENTFINLLDDRNVAGIISNFRDIGQRKSSEQSLYRISNYDSLTELPNRGFLKKQLRRYISQAKAFQGFLTLIYFDVTQLNLINNAWGHSIGDKVLLYIVEQLQRHTEEFDFIARTGDDEFAVVLNQKDSFEATKLVESIVEKFDSLIRFGDAEVKISIRAGIVRYPEDGNNAEELINKAEITTRHVKSIATQFAFYQETDTRAARDKLLLEKDLVNAIQSDSLELHYQPKVEVASGRIDSLEALLRWNHPHKGPVSPQLAISIAEESNLIYRLTDWVVTQAVKQIAQWREEGLEIKVSINLSVKDLMRNDLQQKVSDTLSRYHVDATLLDLEITESAAMVNTEQSISLLQSVKEMGMSVSLDDFGTGYSSISHLTSLPVDIVKIDQSFIRQFDKRPQDAKHDSRLIIQNIIRLARSFHLTSLVEGVETVEQLELLKEFDCDLAQGYLFSRPVTAETLKPVIEQGYIDLKALKDADS</sequence>
<dbReference type="Pfam" id="PF08447">
    <property type="entry name" value="PAS_3"/>
    <property type="match status" value="2"/>
</dbReference>
<dbReference type="InterPro" id="IPR043128">
    <property type="entry name" value="Rev_trsase/Diguanyl_cyclase"/>
</dbReference>
<dbReference type="PROSITE" id="PS50887">
    <property type="entry name" value="GGDEF"/>
    <property type="match status" value="1"/>
</dbReference>
<dbReference type="NCBIfam" id="TIGR00229">
    <property type="entry name" value="sensory_box"/>
    <property type="match status" value="2"/>
</dbReference>
<dbReference type="Proteomes" id="UP001501011">
    <property type="component" value="Unassembled WGS sequence"/>
</dbReference>